<dbReference type="AlphaFoldDB" id="A0A8G1RD24"/>
<organism evidence="2 3">
    <name type="scientific">Aspergillus fijiensis CBS 313.89</name>
    <dbReference type="NCBI Taxonomy" id="1448319"/>
    <lineage>
        <taxon>Eukaryota</taxon>
        <taxon>Fungi</taxon>
        <taxon>Dikarya</taxon>
        <taxon>Ascomycota</taxon>
        <taxon>Pezizomycotina</taxon>
        <taxon>Eurotiomycetes</taxon>
        <taxon>Eurotiomycetidae</taxon>
        <taxon>Eurotiales</taxon>
        <taxon>Aspergillaceae</taxon>
        <taxon>Aspergillus</taxon>
    </lineage>
</organism>
<keyword evidence="1" id="KW-1133">Transmembrane helix</keyword>
<evidence type="ECO:0000313" key="2">
    <source>
        <dbReference type="EMBL" id="RAK71512.1"/>
    </source>
</evidence>
<feature type="transmembrane region" description="Helical" evidence="1">
    <location>
        <begin position="12"/>
        <end position="32"/>
    </location>
</feature>
<sequence>MSRTYATPAARITISILFSVLGTLTVILRFYARKRSKSVLWTDVKIEIDGLCPHW</sequence>
<dbReference type="VEuPathDB" id="FungiDB:BO72DRAFT_453645"/>
<gene>
    <name evidence="2" type="ORF">BO72DRAFT_453645</name>
</gene>
<protein>
    <submittedName>
        <fullName evidence="2">Uncharacterized protein</fullName>
    </submittedName>
</protein>
<dbReference type="Proteomes" id="UP000249789">
    <property type="component" value="Unassembled WGS sequence"/>
</dbReference>
<proteinExistence type="predicted"/>
<keyword evidence="1" id="KW-0472">Membrane</keyword>
<reference evidence="2 3" key="1">
    <citation type="submission" date="2018-02" db="EMBL/GenBank/DDBJ databases">
        <title>The genomes of Aspergillus section Nigri reveals drivers in fungal speciation.</title>
        <authorList>
            <consortium name="DOE Joint Genome Institute"/>
            <person name="Vesth T.C."/>
            <person name="Nybo J."/>
            <person name="Theobald S."/>
            <person name="Brandl J."/>
            <person name="Frisvad J.C."/>
            <person name="Nielsen K.F."/>
            <person name="Lyhne E.K."/>
            <person name="Kogle M.E."/>
            <person name="Kuo A."/>
            <person name="Riley R."/>
            <person name="Clum A."/>
            <person name="Nolan M."/>
            <person name="Lipzen A."/>
            <person name="Salamov A."/>
            <person name="Henrissat B."/>
            <person name="Wiebenga A."/>
            <person name="De vries R.P."/>
            <person name="Grigoriev I.V."/>
            <person name="Mortensen U.H."/>
            <person name="Andersen M.R."/>
            <person name="Baker S.E."/>
        </authorList>
    </citation>
    <scope>NUCLEOTIDE SEQUENCE [LARGE SCALE GENOMIC DNA]</scope>
    <source>
        <strain evidence="2 3">CBS 313.89</strain>
    </source>
</reference>
<evidence type="ECO:0000256" key="1">
    <source>
        <dbReference type="SAM" id="Phobius"/>
    </source>
</evidence>
<dbReference type="OrthoDB" id="5393606at2759"/>
<keyword evidence="3" id="KW-1185">Reference proteome</keyword>
<dbReference type="GeneID" id="63863363"/>
<dbReference type="EMBL" id="KZ824719">
    <property type="protein sequence ID" value="RAK71512.1"/>
    <property type="molecule type" value="Genomic_DNA"/>
</dbReference>
<dbReference type="RefSeq" id="XP_040795524.1">
    <property type="nucleotide sequence ID" value="XM_040946030.1"/>
</dbReference>
<keyword evidence="1" id="KW-0812">Transmembrane</keyword>
<evidence type="ECO:0000313" key="3">
    <source>
        <dbReference type="Proteomes" id="UP000249789"/>
    </source>
</evidence>
<accession>A0A8G1RD24</accession>
<name>A0A8G1RD24_9EURO</name>